<dbReference type="AlphaFoldDB" id="A0A839CTX8"/>
<dbReference type="EMBL" id="JABXRN010000001">
    <property type="protein sequence ID" value="MBA8127102.1"/>
    <property type="molecule type" value="Genomic_DNA"/>
</dbReference>
<dbReference type="RefSeq" id="WP_064411777.1">
    <property type="nucleotide sequence ID" value="NZ_CABGKV010000033.1"/>
</dbReference>
<organism evidence="2 3">
    <name type="scientific">Klebsiella grimontii</name>
    <dbReference type="NCBI Taxonomy" id="2058152"/>
    <lineage>
        <taxon>Bacteria</taxon>
        <taxon>Pseudomonadati</taxon>
        <taxon>Pseudomonadota</taxon>
        <taxon>Gammaproteobacteria</taxon>
        <taxon>Enterobacterales</taxon>
        <taxon>Enterobacteriaceae</taxon>
        <taxon>Klebsiella/Raoultella group</taxon>
        <taxon>Klebsiella</taxon>
    </lineage>
</organism>
<reference evidence="2 3" key="1">
    <citation type="submission" date="2020-06" db="EMBL/GenBank/DDBJ databases">
        <title>REHAB project genomes.</title>
        <authorList>
            <person name="Shaw L.P."/>
        </authorList>
    </citation>
    <scope>NUCLEOTIDE SEQUENCE [LARGE SCALE GENOMIC DNA]</scope>
    <source>
        <strain evidence="2 3">RHBSTW-00092</strain>
    </source>
</reference>
<evidence type="ECO:0000259" key="1">
    <source>
        <dbReference type="Pfam" id="PF18426"/>
    </source>
</evidence>
<comment type="caution">
    <text evidence="2">The sequence shown here is derived from an EMBL/GenBank/DDBJ whole genome shotgun (WGS) entry which is preliminary data.</text>
</comment>
<proteinExistence type="predicted"/>
<dbReference type="Proteomes" id="UP000557483">
    <property type="component" value="Unassembled WGS sequence"/>
</dbReference>
<accession>A0A839CTX8</accession>
<sequence>MKGLPPLVILGCLVYSDCIIAQEWKGECIGYYQLLLPDGLEVALYPVNLIIDPLANPARQKNTLVSRYLFPKISFSENRYQSNGDTVQAQFSVFHYADYDVVVSSENKSTIDLLKYEKEFKERTDNRIQDYWDKRNHKLSMKLPVLPKDIAERSLAYSIDNYDNAFSATDSGGYSLFVNNGNRLFIFKKADKVQSLDEQLNKSRPEMLSLLKRFQPRKLYEVPAKQGFCLPYGFIAGDSGHEKRNMAVTYRLKNHPDVTIFFQDLGMMNPQAGEEDDLNEKDYMAWLWSWDFQAGATSKELIKPKWRSIKMDGRDGTGTFVKGTYKNVPVYDYKGHVSNRMNYINYGYAAYVQGNHKARNLEPDLLLYVMQDSRQLKNQPPMDKDEIEKMAEHIISSIKRR</sequence>
<dbReference type="Pfam" id="PF18426">
    <property type="entry name" value="Tli4_C"/>
    <property type="match status" value="1"/>
</dbReference>
<gene>
    <name evidence="2" type="ORF">HV064_24835</name>
</gene>
<feature type="domain" description="Tle cognate immunity protein 4 C-terminal" evidence="1">
    <location>
        <begin position="221"/>
        <end position="263"/>
    </location>
</feature>
<evidence type="ECO:0000313" key="3">
    <source>
        <dbReference type="Proteomes" id="UP000557483"/>
    </source>
</evidence>
<protein>
    <recommendedName>
        <fullName evidence="1">Tle cognate immunity protein 4 C-terminal domain-containing protein</fullName>
    </recommendedName>
</protein>
<dbReference type="InterPro" id="IPR041290">
    <property type="entry name" value="Tli4_C"/>
</dbReference>
<name>A0A839CTX8_9ENTR</name>
<dbReference type="GeneID" id="97395729"/>
<evidence type="ECO:0000313" key="2">
    <source>
        <dbReference type="EMBL" id="MBA8127102.1"/>
    </source>
</evidence>